<dbReference type="AlphaFoldDB" id="A0A8V5GFX5"/>
<name>A0A8V5GFX5_MELUD</name>
<reference evidence="1" key="2">
    <citation type="submission" date="2025-08" db="UniProtKB">
        <authorList>
            <consortium name="Ensembl"/>
        </authorList>
    </citation>
    <scope>IDENTIFICATION</scope>
</reference>
<protein>
    <submittedName>
        <fullName evidence="1">Uncharacterized protein</fullName>
    </submittedName>
</protein>
<dbReference type="Ensembl" id="ENSMUNT00000033085.1">
    <property type="protein sequence ID" value="ENSMUNP00000024763.1"/>
    <property type="gene ID" value="ENSMUNG00000020033.1"/>
</dbReference>
<accession>A0A8V5GFX5</accession>
<dbReference type="Proteomes" id="UP000694405">
    <property type="component" value="Chromosome 10"/>
</dbReference>
<evidence type="ECO:0000313" key="1">
    <source>
        <dbReference type="Ensembl" id="ENSMUNP00000024763.1"/>
    </source>
</evidence>
<sequence>MDVTEGHVKPAHTCMNGPAPEEAGILLHVPAMLSCMFPRDLKHHLLSIISCRNPKENMYQLRDHLGMDMETSENETWLHKPCATGTGMWLWTKKYSISFRPQLKPGSQREGPELEQEVLGEVLEFYWFSTIFSQLLL</sequence>
<proteinExistence type="predicted"/>
<organism evidence="1 2">
    <name type="scientific">Melopsittacus undulatus</name>
    <name type="common">Budgerigar</name>
    <name type="synonym">Psittacus undulatus</name>
    <dbReference type="NCBI Taxonomy" id="13146"/>
    <lineage>
        <taxon>Eukaryota</taxon>
        <taxon>Metazoa</taxon>
        <taxon>Chordata</taxon>
        <taxon>Craniata</taxon>
        <taxon>Vertebrata</taxon>
        <taxon>Euteleostomi</taxon>
        <taxon>Archelosauria</taxon>
        <taxon>Archosauria</taxon>
        <taxon>Dinosauria</taxon>
        <taxon>Saurischia</taxon>
        <taxon>Theropoda</taxon>
        <taxon>Coelurosauria</taxon>
        <taxon>Aves</taxon>
        <taxon>Neognathae</taxon>
        <taxon>Neoaves</taxon>
        <taxon>Telluraves</taxon>
        <taxon>Australaves</taxon>
        <taxon>Psittaciformes</taxon>
        <taxon>Psittaculidae</taxon>
        <taxon>Melopsittacus</taxon>
    </lineage>
</organism>
<reference evidence="1" key="1">
    <citation type="submission" date="2020-03" db="EMBL/GenBank/DDBJ databases">
        <title>Melopsittacus undulatus (budgerigar) genome, bMelUnd1, maternal haplotype with Z.</title>
        <authorList>
            <person name="Gedman G."/>
            <person name="Mountcastle J."/>
            <person name="Haase B."/>
            <person name="Formenti G."/>
            <person name="Wright T."/>
            <person name="Apodaca J."/>
            <person name="Pelan S."/>
            <person name="Chow W."/>
            <person name="Rhie A."/>
            <person name="Howe K."/>
            <person name="Fedrigo O."/>
            <person name="Jarvis E.D."/>
        </authorList>
    </citation>
    <scope>NUCLEOTIDE SEQUENCE [LARGE SCALE GENOMIC DNA]</scope>
</reference>
<keyword evidence="2" id="KW-1185">Reference proteome</keyword>
<evidence type="ECO:0000313" key="2">
    <source>
        <dbReference type="Proteomes" id="UP000694405"/>
    </source>
</evidence>
<reference evidence="1" key="3">
    <citation type="submission" date="2025-09" db="UniProtKB">
        <authorList>
            <consortium name="Ensembl"/>
        </authorList>
    </citation>
    <scope>IDENTIFICATION</scope>
</reference>